<protein>
    <submittedName>
        <fullName evidence="6">SFRICE_019075</fullName>
    </submittedName>
</protein>
<gene>
    <name evidence="6" type="ORF">SFRICE_019075</name>
</gene>
<dbReference type="EMBL" id="ODYU01005543">
    <property type="protein sequence ID" value="SOQ46493.1"/>
    <property type="molecule type" value="Genomic_DNA"/>
</dbReference>
<dbReference type="SUPFAM" id="SSF53756">
    <property type="entry name" value="UDP-Glycosyltransferase/glycogen phosphorylase"/>
    <property type="match status" value="3"/>
</dbReference>
<keyword evidence="4" id="KW-0812">Transmembrane</keyword>
<dbReference type="Gene3D" id="3.40.50.2000">
    <property type="entry name" value="Glycogen Phosphorylase B"/>
    <property type="match status" value="6"/>
</dbReference>
<evidence type="ECO:0000256" key="2">
    <source>
        <dbReference type="ARBA" id="ARBA00022676"/>
    </source>
</evidence>
<dbReference type="InterPro" id="IPR002213">
    <property type="entry name" value="UDP_glucos_trans"/>
</dbReference>
<comment type="similarity">
    <text evidence="1">Belongs to the UDP-glycosyltransferase family.</text>
</comment>
<keyword evidence="3" id="KW-0808">Transferase</keyword>
<dbReference type="GO" id="GO:0008194">
    <property type="term" value="F:UDP-glycosyltransferase activity"/>
    <property type="evidence" value="ECO:0007669"/>
    <property type="project" value="InterPro"/>
</dbReference>
<name>A0A2H1W0F9_SPOFR</name>
<feature type="chain" id="PRO_5013957509" evidence="5">
    <location>
        <begin position="21"/>
        <end position="1500"/>
    </location>
</feature>
<evidence type="ECO:0000256" key="3">
    <source>
        <dbReference type="ARBA" id="ARBA00022679"/>
    </source>
</evidence>
<keyword evidence="2" id="KW-0328">Glycosyltransferase</keyword>
<evidence type="ECO:0000256" key="5">
    <source>
        <dbReference type="SAM" id="SignalP"/>
    </source>
</evidence>
<accession>A0A2H1W0F9</accession>
<dbReference type="FunFam" id="3.40.50.2000:FF:000050">
    <property type="entry name" value="UDP-glucuronosyltransferase"/>
    <property type="match status" value="2"/>
</dbReference>
<proteinExistence type="inferred from homology"/>
<sequence length="1500" mass="171599">MSFLLFIVTCFTLTFVQNEAARILGVFPVPSISHQVVFRSITQELARRGHELVIITPDPAFPKGKTPANLTEINVHDVAYKMWRDDIQDIAIGEIHGILHEYAIIMKLMAKVVDVELKTEEVQKLLNDKSQKFDLVLAEACVRSAVVFSHIYKAPVILISSFGPFLDNYNVMGAPTHPMLYANNMSRRFNNLTMWDKIVKLYYRYNIEVMLNKNYEYENNMLRSHFGPDLPPIEEMYNNVAMFFLNLHPIFEGNYPVPPSVVHIGGIHQVPEKELPKDLQNYLDSSKNGVIYVSFGTNVEPSTLPAEKLKVLVDVLSRVPYDVLMKWNKDVLPGIGSNIKLSKWLPQTDVLRHPKVKLFITQGGLQSTDEAIAAEVPLIGLPMWGDQWYNVERYERLKIGLNLDIKTLTEEVFENAINNVIEDESYRRNIKRLNSLIRDQPQPPLERAIWWTEHVLRHGGARHLRGPAANMSWADALLECFVESARILAVLPVPSISHQVVYRPLTQELARRGHEVTVITPDPAFLKGKSPPNLTEIDVHDSYKIWTERLNTIPENKERDALEELEIFLDLGYEVSDAQLSHEDVKALIKNKKEDYFDLLIIESCETISLGYSHIFMAPVILISSLSQSYDEIDMIGAAIHPILYTSIHKIKNSYDLTPWDKIKELYNYYKYLKIYEKDEIRKHAMLKKHFGAEVPSISVLKNNIDMFFINVNPIFEGVRPVPPSVVYIGGLHRKPTKELPMELKSYLDSSKYGVIYISFGTNVDPTLLPADRIEVLVKTLSQLPYDILWKWNGDVLPGRTDNMRIEKWLPQQDLLRHPKVKLFITQGGLQSTDEAIIAGVPLIGIPMFGDQRFNVERYVYHKIGVKLDMDSLTVEEFKTAIETVIGNESYRHNVVSLRNKMYDQPQPPLERAVWWTEHVLRHGGARHLRGPAANMSWAEYLELELVFTLLLGLFTILLLSILVVYLIWQCVVTKYLRIRIKFPSISHQVVFRPITHELAKRGHDVTVITPNPVFTKGETLPNLTEIDVQDISYKIWQDHFMKKAASGNKDDMHFAMDLILRTFTLVVEAQLKTDAVKKIVNDKETKYDLLMIEACVPPALVYSHIFKNVPVILVSSLGAAPGNYEVIGAAVHPFLYPSVLRQRLHNLSLWEKVTELYSHYKTVQMYSRNEEIGNEMLSRHFGEKIPRISELANNVDMLFLNVHPVFEGIRPVPPSVVYMGGLHQKPPKELPADIKSYLDSSKNGVIYISFGTNVAPSTLPPERIQILTKVFSQLPYDVLWKWDKDELPGRSKNIRISKWLPQSDLLRHPKVKLFITQGGLQSTDEAITAGVPLIGVPMIADQWFNVEKYVYLKIGLQLSLETVTEEQFKNAIVTVIGDESYRRNIEKLRSVMQDEPMAPLERAVWWTEHVLRHGGARHLRGPAANMSWAEYLELELVAIISVVLLNVIIIPVSHGSAPKDNPRLMQNYSAIWKKLIGFCVWLTNGLIDMVTMEYYDPCT</sequence>
<dbReference type="PROSITE" id="PS00375">
    <property type="entry name" value="UDPGT"/>
    <property type="match status" value="3"/>
</dbReference>
<keyword evidence="4" id="KW-1133">Transmembrane helix</keyword>
<dbReference type="InterPro" id="IPR050271">
    <property type="entry name" value="UDP-glycosyltransferase"/>
</dbReference>
<organism evidence="6">
    <name type="scientific">Spodoptera frugiperda</name>
    <name type="common">Fall armyworm</name>
    <dbReference type="NCBI Taxonomy" id="7108"/>
    <lineage>
        <taxon>Eukaryota</taxon>
        <taxon>Metazoa</taxon>
        <taxon>Ecdysozoa</taxon>
        <taxon>Arthropoda</taxon>
        <taxon>Hexapoda</taxon>
        <taxon>Insecta</taxon>
        <taxon>Pterygota</taxon>
        <taxon>Neoptera</taxon>
        <taxon>Endopterygota</taxon>
        <taxon>Lepidoptera</taxon>
        <taxon>Glossata</taxon>
        <taxon>Ditrysia</taxon>
        <taxon>Noctuoidea</taxon>
        <taxon>Noctuidae</taxon>
        <taxon>Amphipyrinae</taxon>
        <taxon>Spodoptera</taxon>
    </lineage>
</organism>
<evidence type="ECO:0000313" key="6">
    <source>
        <dbReference type="EMBL" id="SOQ46493.1"/>
    </source>
</evidence>
<evidence type="ECO:0000256" key="1">
    <source>
        <dbReference type="ARBA" id="ARBA00009995"/>
    </source>
</evidence>
<dbReference type="Pfam" id="PF00201">
    <property type="entry name" value="UDPGT"/>
    <property type="match status" value="3"/>
</dbReference>
<reference evidence="6" key="1">
    <citation type="submission" date="2016-07" db="EMBL/GenBank/DDBJ databases">
        <authorList>
            <person name="Bretaudeau A."/>
        </authorList>
    </citation>
    <scope>NUCLEOTIDE SEQUENCE</scope>
    <source>
        <strain evidence="6">Rice</strain>
        <tissue evidence="6">Whole body</tissue>
    </source>
</reference>
<feature type="transmembrane region" description="Helical" evidence="4">
    <location>
        <begin position="1437"/>
        <end position="1456"/>
    </location>
</feature>
<feature type="signal peptide" evidence="5">
    <location>
        <begin position="1"/>
        <end position="20"/>
    </location>
</feature>
<evidence type="ECO:0000256" key="4">
    <source>
        <dbReference type="SAM" id="Phobius"/>
    </source>
</evidence>
<keyword evidence="5" id="KW-0732">Signal</keyword>
<dbReference type="PANTHER" id="PTHR48043">
    <property type="entry name" value="EG:EG0003.4 PROTEIN-RELATED"/>
    <property type="match status" value="1"/>
</dbReference>
<feature type="transmembrane region" description="Helical" evidence="4">
    <location>
        <begin position="1476"/>
        <end position="1496"/>
    </location>
</feature>
<keyword evidence="4" id="KW-0472">Membrane</keyword>
<dbReference type="CDD" id="cd03784">
    <property type="entry name" value="GT1_Gtf-like"/>
    <property type="match status" value="3"/>
</dbReference>
<dbReference type="InterPro" id="IPR035595">
    <property type="entry name" value="UDP_glycos_trans_CS"/>
</dbReference>
<dbReference type="PANTHER" id="PTHR48043:SF159">
    <property type="entry name" value="EG:EG0003.4 PROTEIN-RELATED"/>
    <property type="match status" value="1"/>
</dbReference>
<feature type="transmembrane region" description="Helical" evidence="4">
    <location>
        <begin position="946"/>
        <end position="969"/>
    </location>
</feature>
<dbReference type="FunFam" id="3.40.50.2000:FF:000021">
    <property type="entry name" value="UDP-glucuronosyltransferase"/>
    <property type="match status" value="1"/>
</dbReference>